<evidence type="ECO:0000256" key="4">
    <source>
        <dbReference type="ARBA" id="ARBA00022989"/>
    </source>
</evidence>
<evidence type="ECO:0000256" key="5">
    <source>
        <dbReference type="ARBA" id="ARBA00023136"/>
    </source>
</evidence>
<feature type="domain" description="Cache" evidence="6">
    <location>
        <begin position="46"/>
        <end position="343"/>
    </location>
</feature>
<dbReference type="Gene3D" id="3.30.450.20">
    <property type="entry name" value="PAS domain"/>
    <property type="match status" value="1"/>
</dbReference>
<proteinExistence type="predicted"/>
<comment type="subcellular location">
    <subcellularLocation>
        <location evidence="1">Cell membrane</location>
        <topology evidence="1">Multi-pass membrane protein</topology>
    </subcellularLocation>
</comment>
<evidence type="ECO:0000256" key="2">
    <source>
        <dbReference type="ARBA" id="ARBA00022475"/>
    </source>
</evidence>
<dbReference type="InterPro" id="IPR033479">
    <property type="entry name" value="dCache_1"/>
</dbReference>
<keyword evidence="5" id="KW-0472">Membrane</keyword>
<name>A0A0F9DXJ8_9ZZZZ</name>
<dbReference type="AlphaFoldDB" id="A0A0F9DXJ8"/>
<comment type="caution">
    <text evidence="7">The sequence shown here is derived from an EMBL/GenBank/DDBJ whole genome shotgun (WGS) entry which is preliminary data.</text>
</comment>
<dbReference type="EMBL" id="LAZR01039608">
    <property type="protein sequence ID" value="KKL16573.1"/>
    <property type="molecule type" value="Genomic_DNA"/>
</dbReference>
<keyword evidence="3" id="KW-0812">Transmembrane</keyword>
<keyword evidence="4" id="KW-1133">Transmembrane helix</keyword>
<dbReference type="GO" id="GO:0005886">
    <property type="term" value="C:plasma membrane"/>
    <property type="evidence" value="ECO:0007669"/>
    <property type="project" value="UniProtKB-SubCell"/>
</dbReference>
<gene>
    <name evidence="7" type="ORF">LCGC14_2494200</name>
</gene>
<feature type="non-terminal residue" evidence="7">
    <location>
        <position position="458"/>
    </location>
</feature>
<evidence type="ECO:0000313" key="7">
    <source>
        <dbReference type="EMBL" id="KKL16573.1"/>
    </source>
</evidence>
<evidence type="ECO:0000259" key="6">
    <source>
        <dbReference type="Pfam" id="PF02743"/>
    </source>
</evidence>
<evidence type="ECO:0000256" key="3">
    <source>
        <dbReference type="ARBA" id="ARBA00022692"/>
    </source>
</evidence>
<reference evidence="7" key="1">
    <citation type="journal article" date="2015" name="Nature">
        <title>Complex archaea that bridge the gap between prokaryotes and eukaryotes.</title>
        <authorList>
            <person name="Spang A."/>
            <person name="Saw J.H."/>
            <person name="Jorgensen S.L."/>
            <person name="Zaremba-Niedzwiedzka K."/>
            <person name="Martijn J."/>
            <person name="Lind A.E."/>
            <person name="van Eijk R."/>
            <person name="Schleper C."/>
            <person name="Guy L."/>
            <person name="Ettema T.J."/>
        </authorList>
    </citation>
    <scope>NUCLEOTIDE SEQUENCE</scope>
</reference>
<protein>
    <recommendedName>
        <fullName evidence="6">Cache domain-containing protein</fullName>
    </recommendedName>
</protein>
<sequence>MVNLKDIKMKPKLIGLFLIVGLIPLALVGFMASNLATSALMEKSYNQLESVREIKKAQIEKYFAERKGDMGVLVETVDTLRQEAFSKLEAIQSIKKAQLMDYIGILTTGIHSQKDIPYTWTVIEEFKRAGKPGTASWNSLARKYDPYYKEMIEENGWYDYFLISPEGRIVYTVTRESDLGMSIPNSELRDSGIGQAFKEAQRMGEEDVAIGDIAPYSPSNGAPAGFMMGRIVADGKFHGYNALQIPIEKINNIMLRRDGMGKTGETYLVGQDGLMRSDSYLDPKGHSVEASMRNREGVDTEATRSALAGNAGQDVIIDYNGNPVLSAWHPVELGNGVRWAMISEIDVAEAFSPVDENGNEYYKKYADMYGYYDLFLINPDGYIFYTVAREADYQTNIVNGKFSSSNLGKLVREVLQSKRYGMADFEPYEPSNGEPAAFIAQPVLHEGGVEAIVALQPP</sequence>
<organism evidence="7">
    <name type="scientific">marine sediment metagenome</name>
    <dbReference type="NCBI Taxonomy" id="412755"/>
    <lineage>
        <taxon>unclassified sequences</taxon>
        <taxon>metagenomes</taxon>
        <taxon>ecological metagenomes</taxon>
    </lineage>
</organism>
<keyword evidence="2" id="KW-1003">Cell membrane</keyword>
<accession>A0A0F9DXJ8</accession>
<evidence type="ECO:0000256" key="1">
    <source>
        <dbReference type="ARBA" id="ARBA00004651"/>
    </source>
</evidence>
<dbReference type="Pfam" id="PF02743">
    <property type="entry name" value="dCache_1"/>
    <property type="match status" value="1"/>
</dbReference>